<comment type="caution">
    <text evidence="1">The sequence shown here is derived from an EMBL/GenBank/DDBJ whole genome shotgun (WGS) entry which is preliminary data.</text>
</comment>
<reference evidence="1" key="1">
    <citation type="submission" date="2022-03" db="EMBL/GenBank/DDBJ databases">
        <authorList>
            <person name="Lindestad O."/>
        </authorList>
    </citation>
    <scope>NUCLEOTIDE SEQUENCE</scope>
</reference>
<dbReference type="AlphaFoldDB" id="A0A8S4R0Q5"/>
<organism evidence="1 2">
    <name type="scientific">Pararge aegeria aegeria</name>
    <dbReference type="NCBI Taxonomy" id="348720"/>
    <lineage>
        <taxon>Eukaryota</taxon>
        <taxon>Metazoa</taxon>
        <taxon>Ecdysozoa</taxon>
        <taxon>Arthropoda</taxon>
        <taxon>Hexapoda</taxon>
        <taxon>Insecta</taxon>
        <taxon>Pterygota</taxon>
        <taxon>Neoptera</taxon>
        <taxon>Endopterygota</taxon>
        <taxon>Lepidoptera</taxon>
        <taxon>Glossata</taxon>
        <taxon>Ditrysia</taxon>
        <taxon>Papilionoidea</taxon>
        <taxon>Nymphalidae</taxon>
        <taxon>Satyrinae</taxon>
        <taxon>Satyrini</taxon>
        <taxon>Parargina</taxon>
        <taxon>Pararge</taxon>
    </lineage>
</organism>
<dbReference type="EMBL" id="CAKXAJ010024711">
    <property type="protein sequence ID" value="CAH2229277.1"/>
    <property type="molecule type" value="Genomic_DNA"/>
</dbReference>
<sequence length="97" mass="10702">MLHSSIDFIGENIVPRKSSKTPLMCIRPPQALPETRGVGSATLIYSATRIALCGASREHASKPECRYPPSPIREPDKTVHIPPICMCRKVIKPKINP</sequence>
<gene>
    <name evidence="1" type="primary">jg17026</name>
    <name evidence="1" type="ORF">PAEG_LOCUS8759</name>
</gene>
<name>A0A8S4R0Q5_9NEOP</name>
<dbReference type="Proteomes" id="UP000838756">
    <property type="component" value="Unassembled WGS sequence"/>
</dbReference>
<accession>A0A8S4R0Q5</accession>
<protein>
    <submittedName>
        <fullName evidence="1">Jg17026 protein</fullName>
    </submittedName>
</protein>
<proteinExistence type="predicted"/>
<evidence type="ECO:0000313" key="1">
    <source>
        <dbReference type="EMBL" id="CAH2229277.1"/>
    </source>
</evidence>
<keyword evidence="2" id="KW-1185">Reference proteome</keyword>
<evidence type="ECO:0000313" key="2">
    <source>
        <dbReference type="Proteomes" id="UP000838756"/>
    </source>
</evidence>